<keyword evidence="3" id="KW-1185">Reference proteome</keyword>
<comment type="caution">
    <text evidence="2">The sequence shown here is derived from an EMBL/GenBank/DDBJ whole genome shotgun (WGS) entry which is preliminary data.</text>
</comment>
<dbReference type="EMBL" id="JAHRHY010000005">
    <property type="protein sequence ID" value="KAG9069518.1"/>
    <property type="molecule type" value="Genomic_DNA"/>
</dbReference>
<accession>A0A9P8BVR5</accession>
<protein>
    <submittedName>
        <fullName evidence="2">Uncharacterized protein</fullName>
    </submittedName>
</protein>
<feature type="region of interest" description="Disordered" evidence="1">
    <location>
        <begin position="352"/>
        <end position="383"/>
    </location>
</feature>
<name>A0A9P8BVR5_9FUNG</name>
<evidence type="ECO:0000256" key="1">
    <source>
        <dbReference type="SAM" id="MobiDB-lite"/>
    </source>
</evidence>
<evidence type="ECO:0000313" key="3">
    <source>
        <dbReference type="Proteomes" id="UP000707451"/>
    </source>
</evidence>
<feature type="compositionally biased region" description="Acidic residues" evidence="1">
    <location>
        <begin position="364"/>
        <end position="374"/>
    </location>
</feature>
<dbReference type="Proteomes" id="UP000707451">
    <property type="component" value="Unassembled WGS sequence"/>
</dbReference>
<gene>
    <name evidence="2" type="ORF">KI688_010421</name>
</gene>
<dbReference type="AlphaFoldDB" id="A0A9P8BVR5"/>
<organism evidence="2 3">
    <name type="scientific">Linnemannia hyalina</name>
    <dbReference type="NCBI Taxonomy" id="64524"/>
    <lineage>
        <taxon>Eukaryota</taxon>
        <taxon>Fungi</taxon>
        <taxon>Fungi incertae sedis</taxon>
        <taxon>Mucoromycota</taxon>
        <taxon>Mortierellomycotina</taxon>
        <taxon>Mortierellomycetes</taxon>
        <taxon>Mortierellales</taxon>
        <taxon>Mortierellaceae</taxon>
        <taxon>Linnemannia</taxon>
    </lineage>
</organism>
<sequence length="408" mass="47566">MVRKQDQDQHDDKAALSPQLLPTPLLPYYSFVTTVSFEDTSHTTGCLLGNSLPTKESAVQDFMERTGRAARALAQEPFHRFRRGDVEKAIVSEVTELQLRQDLTWALCFSNAECIQTLYISIADIDRYMTLMPRLKVLSEVNFQLDRNTTMELQPEHEYTPEERTLSARLEEERTRRLEEMILFVKEHQRHHPKSIKTARCLSDRAKRDSCPDEYCFRLLQSLPPLNQPRCLDRNNWAQFTANVADTDLSCVKSIQYEMSGREVRFLSHLLEQRPFLQRCRSLEKLSVASFGEDMFKWAVQERKDFDERTAATSFHPDTFKSTRNLCSLDLRLEFHDTYSFIPHLKQFDQTSANNSGESADKHDDDDDDDDDNDNSFSTPSPQRRQPIWTWDWDLPNLTYLCLTSELA</sequence>
<reference evidence="2" key="1">
    <citation type="submission" date="2021-06" db="EMBL/GenBank/DDBJ databases">
        <title>Genome Sequence of Mortierella hyaline Strain SCG-10, a Cold-Adapted, Nitrate-Reducing Fungus Isolated from Soil in Minnesota, USA.</title>
        <authorList>
            <person name="Aldossari N."/>
        </authorList>
    </citation>
    <scope>NUCLEOTIDE SEQUENCE</scope>
    <source>
        <strain evidence="2">SCG-10</strain>
    </source>
</reference>
<dbReference type="OrthoDB" id="2419300at2759"/>
<evidence type="ECO:0000313" key="2">
    <source>
        <dbReference type="EMBL" id="KAG9069518.1"/>
    </source>
</evidence>
<proteinExistence type="predicted"/>